<dbReference type="Proteomes" id="UP000066737">
    <property type="component" value="Plasmid pSTJ003"/>
</dbReference>
<dbReference type="RefSeq" id="WP_157534034.1">
    <property type="nucleotide sequence ID" value="NZ_LN831305.1"/>
</dbReference>
<dbReference type="AlphaFoldDB" id="A0A0U5HZC7"/>
<accession>A0A0U5HZC7</accession>
<evidence type="ECO:0000313" key="2">
    <source>
        <dbReference type="Proteomes" id="UP000066737"/>
    </source>
</evidence>
<protein>
    <submittedName>
        <fullName evidence="1">Uncharacterized protein</fullName>
    </submittedName>
</protein>
<dbReference type="EMBL" id="LN831305">
    <property type="protein sequence ID" value="CQH65225.1"/>
    <property type="molecule type" value="Genomic_DNA"/>
</dbReference>
<gene>
    <name evidence="1" type="ORF">HHUB_6082</name>
</gene>
<dbReference type="OrthoDB" id="350323at2157"/>
<keyword evidence="2" id="KW-1185">Reference proteome</keyword>
<sequence>MSSDDQSDDDSDPLEDLYVDASNIDQQRIRDVLTDLIAIDRETGNPRFYQEFDELDTKRKFTAVLLYRRALAALDDLEDDGALGKGSGYFADLLDVDNSTIRHNVGDLDFVTNDDEQGGYHIPAHSIKRAVDYLQEDSS</sequence>
<proteinExistence type="predicted"/>
<dbReference type="GeneID" id="43331121"/>
<evidence type="ECO:0000313" key="1">
    <source>
        <dbReference type="EMBL" id="CQH65225.1"/>
    </source>
</evidence>
<reference evidence="2" key="1">
    <citation type="journal article" date="2016" name="Environ. Microbiol.">
        <title>The complete genome of a viable archaeum isolated from 123-million-year-old rock salt.</title>
        <authorList>
            <person name="Jaakkola S.T."/>
            <person name="Pfeiffer F."/>
            <person name="Ravantti J.J."/>
            <person name="Guo Q."/>
            <person name="Liu Y."/>
            <person name="Chen X."/>
            <person name="Ma H."/>
            <person name="Yang C."/>
            <person name="Oksanen H.M."/>
            <person name="Bamford D.H."/>
        </authorList>
    </citation>
    <scope>NUCLEOTIDE SEQUENCE</scope>
    <source>
        <strain evidence="2">JI20-1</strain>
        <plasmid evidence="2">Plasmid pSTJ003</plasmid>
    </source>
</reference>
<dbReference type="KEGG" id="hhb:Hhub_6082"/>
<geneLocation type="plasmid" evidence="2">
    <name>pSTJ003</name>
</geneLocation>
<name>A0A0U5HZC7_9EURY</name>
<organism evidence="1 2">
    <name type="scientific">Halobacterium hubeiense</name>
    <dbReference type="NCBI Taxonomy" id="1407499"/>
    <lineage>
        <taxon>Archaea</taxon>
        <taxon>Methanobacteriati</taxon>
        <taxon>Methanobacteriota</taxon>
        <taxon>Stenosarchaea group</taxon>
        <taxon>Halobacteria</taxon>
        <taxon>Halobacteriales</taxon>
        <taxon>Halobacteriaceae</taxon>
        <taxon>Halobacterium</taxon>
    </lineage>
</organism>